<name>A0AAW2GCW7_9HYME</name>
<evidence type="ECO:0000313" key="1">
    <source>
        <dbReference type="EMBL" id="KAL0125863.1"/>
    </source>
</evidence>
<dbReference type="AlphaFoldDB" id="A0AAW2GCW7"/>
<dbReference type="Proteomes" id="UP001430953">
    <property type="component" value="Unassembled WGS sequence"/>
</dbReference>
<comment type="caution">
    <text evidence="1">The sequence shown here is derived from an EMBL/GenBank/DDBJ whole genome shotgun (WGS) entry which is preliminary data.</text>
</comment>
<sequence>MFYVRNVQCLPFQPWLHTQESRKGRGRSFDSHVTLYEAQKARKWPSRPSGQSNRLKNVERNRIKHAFKIRKLSHFYASTRFRFSC</sequence>
<reference evidence="1 2" key="1">
    <citation type="submission" date="2023-03" db="EMBL/GenBank/DDBJ databases">
        <title>High recombination rates correlate with genetic variation in Cardiocondyla obscurior ants.</title>
        <authorList>
            <person name="Errbii M."/>
        </authorList>
    </citation>
    <scope>NUCLEOTIDE SEQUENCE [LARGE SCALE GENOMIC DNA]</scope>
    <source>
        <strain evidence="1">Alpha-2009</strain>
        <tissue evidence="1">Whole body</tissue>
    </source>
</reference>
<keyword evidence="2" id="KW-1185">Reference proteome</keyword>
<gene>
    <name evidence="1" type="ORF">PUN28_004721</name>
</gene>
<evidence type="ECO:0000313" key="2">
    <source>
        <dbReference type="Proteomes" id="UP001430953"/>
    </source>
</evidence>
<organism evidence="1 2">
    <name type="scientific">Cardiocondyla obscurior</name>
    <dbReference type="NCBI Taxonomy" id="286306"/>
    <lineage>
        <taxon>Eukaryota</taxon>
        <taxon>Metazoa</taxon>
        <taxon>Ecdysozoa</taxon>
        <taxon>Arthropoda</taxon>
        <taxon>Hexapoda</taxon>
        <taxon>Insecta</taxon>
        <taxon>Pterygota</taxon>
        <taxon>Neoptera</taxon>
        <taxon>Endopterygota</taxon>
        <taxon>Hymenoptera</taxon>
        <taxon>Apocrita</taxon>
        <taxon>Aculeata</taxon>
        <taxon>Formicoidea</taxon>
        <taxon>Formicidae</taxon>
        <taxon>Myrmicinae</taxon>
        <taxon>Cardiocondyla</taxon>
    </lineage>
</organism>
<proteinExistence type="predicted"/>
<protein>
    <submittedName>
        <fullName evidence="1">Uncharacterized protein</fullName>
    </submittedName>
</protein>
<dbReference type="EMBL" id="JADYXP020000004">
    <property type="protein sequence ID" value="KAL0125863.1"/>
    <property type="molecule type" value="Genomic_DNA"/>
</dbReference>
<accession>A0AAW2GCW7</accession>